<keyword evidence="2" id="KW-1185">Reference proteome</keyword>
<dbReference type="Proteomes" id="UP000609849">
    <property type="component" value="Unassembled WGS sequence"/>
</dbReference>
<reference evidence="1 2" key="1">
    <citation type="submission" date="2020-08" db="EMBL/GenBank/DDBJ databases">
        <authorList>
            <person name="Liu C."/>
            <person name="Sun Q."/>
        </authorList>
    </citation>
    <scope>NUCLEOTIDE SEQUENCE [LARGE SCALE GENOMIC DNA]</scope>
    <source>
        <strain evidence="1 2">NSJ-18</strain>
    </source>
</reference>
<comment type="caution">
    <text evidence="1">The sequence shown here is derived from an EMBL/GenBank/DDBJ whole genome shotgun (WGS) entry which is preliminary data.</text>
</comment>
<proteinExistence type="predicted"/>
<dbReference type="EMBL" id="JACRWE010000001">
    <property type="protein sequence ID" value="MBC5995250.1"/>
    <property type="molecule type" value="Genomic_DNA"/>
</dbReference>
<gene>
    <name evidence="1" type="ORF">H8923_00625</name>
</gene>
<dbReference type="RefSeq" id="WP_153971535.1">
    <property type="nucleotide sequence ID" value="NZ_JACRWE010000001.1"/>
</dbReference>
<evidence type="ECO:0000313" key="2">
    <source>
        <dbReference type="Proteomes" id="UP000609849"/>
    </source>
</evidence>
<protein>
    <submittedName>
        <fullName evidence="1">Uncharacterized protein</fullName>
    </submittedName>
</protein>
<accession>A0ABR7JK08</accession>
<evidence type="ECO:0000313" key="1">
    <source>
        <dbReference type="EMBL" id="MBC5995250.1"/>
    </source>
</evidence>
<name>A0ABR7JK08_9FIRM</name>
<sequence length="65" mass="7724">MATMYCPKCIIEVMDLIEHEEGDDFEIINEGSENEVREDYHYVLDTYKCPSCGFEVEDYMEDEEE</sequence>
<organism evidence="1 2">
    <name type="scientific">Romboutsia faecis</name>
    <dbReference type="NCBI Taxonomy" id="2764597"/>
    <lineage>
        <taxon>Bacteria</taxon>
        <taxon>Bacillati</taxon>
        <taxon>Bacillota</taxon>
        <taxon>Clostridia</taxon>
        <taxon>Peptostreptococcales</taxon>
        <taxon>Peptostreptococcaceae</taxon>
        <taxon>Romboutsia</taxon>
    </lineage>
</organism>